<evidence type="ECO:0000313" key="2">
    <source>
        <dbReference type="Proteomes" id="UP000199306"/>
    </source>
</evidence>
<evidence type="ECO:0008006" key="3">
    <source>
        <dbReference type="Google" id="ProtNLM"/>
    </source>
</evidence>
<dbReference type="Proteomes" id="UP000199306">
    <property type="component" value="Unassembled WGS sequence"/>
</dbReference>
<sequence>MDLLSFSDTPFRLQLCFCHIIENLEKVAANAAHGDSLRAQSLLEEVALYPELRNGITDISQVTGNKELIKRLLADYFPATLTLNEIKAINIPYTNIFFNHTERFRNILNAAGPDFDINIRDFDEHQYYVISCCLILNEYYGTRLDFNKPLFYDIPTAEGIIKHYRILYNADFLEILPTEKSVPLTPEDIEHLLNNYDDVALWKEKFPEESWIVKGFAIMTLFDATVENAVSILKEKLLAISTNGFREAIESIFRSIYRIPDLNIGFTVFNEDENKFSPDTFGQQLPSYILPENHHEDARKLLCLDSYRSIIERKVFFAVSDVSEFLKKNPLSPLAKHLLDQQIKSFILAPVVKDDHLFGVMEVVAFRTKELNSINANKLEVVMPFLADTIERLSFGLQNQVQAVIQDKYTTIHESVYWKFRDEAKRLVYEQQLGREYTLKEIVFPDVYPLYGQIDIRGSSEARNLSVQKDLQKQLEMLLSLLEKVNDFYVAGDNAFLQERQQINDFSGSLSVGLREGTELYISNYLENKIHTRLKELNNPDLLPDITSYFSEMERDTGIFHDYRRKYETSITMINDKLSRILDTGQKEAQSVFPHYYERFKTDGVEHNLYIGHSISPALEFGIKKLYELRLWQLRVLCEMERAHYRLKPTLAYPLDVATLIMVYHSSIDIRFKMDEKRFDVDGSYNIRFEVVKKRIDKANIKNTNERITQTGKIVIVYSNEADKLEYIQYIKTLQAENLLESDIEKLEVEDLQGVSGLKALRVTIVH</sequence>
<proteinExistence type="predicted"/>
<evidence type="ECO:0000313" key="1">
    <source>
        <dbReference type="EMBL" id="SFP06110.1"/>
    </source>
</evidence>
<organism evidence="1 2">
    <name type="scientific">Pseudarcicella hirudinis</name>
    <dbReference type="NCBI Taxonomy" id="1079859"/>
    <lineage>
        <taxon>Bacteria</taxon>
        <taxon>Pseudomonadati</taxon>
        <taxon>Bacteroidota</taxon>
        <taxon>Cytophagia</taxon>
        <taxon>Cytophagales</taxon>
        <taxon>Flectobacillaceae</taxon>
        <taxon>Pseudarcicella</taxon>
    </lineage>
</organism>
<accession>A0A1I5M9C3</accession>
<dbReference type="OrthoDB" id="627374at2"/>
<protein>
    <recommendedName>
        <fullName evidence="3">GAF domain-containing protein</fullName>
    </recommendedName>
</protein>
<dbReference type="EMBL" id="FOXH01000001">
    <property type="protein sequence ID" value="SFP06110.1"/>
    <property type="molecule type" value="Genomic_DNA"/>
</dbReference>
<name>A0A1I5M9C3_9BACT</name>
<dbReference type="STRING" id="1079859.SAMN04515674_101194"/>
<reference evidence="1 2" key="1">
    <citation type="submission" date="2016-10" db="EMBL/GenBank/DDBJ databases">
        <authorList>
            <person name="de Groot N.N."/>
        </authorList>
    </citation>
    <scope>NUCLEOTIDE SEQUENCE [LARGE SCALE GENOMIC DNA]</scope>
    <source>
        <strain evidence="2">E92,LMG 26720,CCM 7988</strain>
    </source>
</reference>
<dbReference type="RefSeq" id="WP_092010767.1">
    <property type="nucleotide sequence ID" value="NZ_FOXH01000001.1"/>
</dbReference>
<gene>
    <name evidence="1" type="ORF">SAMN04515674_101194</name>
</gene>
<dbReference type="AlphaFoldDB" id="A0A1I5M9C3"/>
<dbReference type="SUPFAM" id="SSF55781">
    <property type="entry name" value="GAF domain-like"/>
    <property type="match status" value="1"/>
</dbReference>
<keyword evidence="2" id="KW-1185">Reference proteome</keyword>